<dbReference type="PANTHER" id="PTHR43798:SF31">
    <property type="entry name" value="AB HYDROLASE SUPERFAMILY PROTEIN YCLE"/>
    <property type="match status" value="1"/>
</dbReference>
<dbReference type="InterPro" id="IPR050266">
    <property type="entry name" value="AB_hydrolase_sf"/>
</dbReference>
<evidence type="ECO:0000256" key="2">
    <source>
        <dbReference type="SAM" id="MobiDB-lite"/>
    </source>
</evidence>
<gene>
    <name evidence="4" type="ORF">GCM10011492_13200</name>
</gene>
<protein>
    <submittedName>
        <fullName evidence="4">Hydrolase</fullName>
    </submittedName>
</protein>
<dbReference type="EMBL" id="BMHI01000002">
    <property type="protein sequence ID" value="GGB24595.1"/>
    <property type="molecule type" value="Genomic_DNA"/>
</dbReference>
<dbReference type="Gene3D" id="3.40.50.1820">
    <property type="entry name" value="alpha/beta hydrolase"/>
    <property type="match status" value="1"/>
</dbReference>
<comment type="caution">
    <text evidence="4">The sequence shown here is derived from an EMBL/GenBank/DDBJ whole genome shotgun (WGS) entry which is preliminary data.</text>
</comment>
<dbReference type="InterPro" id="IPR000639">
    <property type="entry name" value="Epox_hydrolase-like"/>
</dbReference>
<evidence type="ECO:0000313" key="5">
    <source>
        <dbReference type="Proteomes" id="UP000636793"/>
    </source>
</evidence>
<reference evidence="4" key="1">
    <citation type="journal article" date="2014" name="Int. J. Syst. Evol. Microbiol.">
        <title>Complete genome sequence of Corynebacterium casei LMG S-19264T (=DSM 44701T), isolated from a smear-ripened cheese.</title>
        <authorList>
            <consortium name="US DOE Joint Genome Institute (JGI-PGF)"/>
            <person name="Walter F."/>
            <person name="Albersmeier A."/>
            <person name="Kalinowski J."/>
            <person name="Ruckert C."/>
        </authorList>
    </citation>
    <scope>NUCLEOTIDE SEQUENCE</scope>
    <source>
        <strain evidence="4">CGMCC 1.15085</strain>
    </source>
</reference>
<feature type="region of interest" description="Disordered" evidence="2">
    <location>
        <begin position="120"/>
        <end position="141"/>
    </location>
</feature>
<accession>A0A916WR20</accession>
<organism evidence="4 5">
    <name type="scientific">Flexivirga endophytica</name>
    <dbReference type="NCBI Taxonomy" id="1849103"/>
    <lineage>
        <taxon>Bacteria</taxon>
        <taxon>Bacillati</taxon>
        <taxon>Actinomycetota</taxon>
        <taxon>Actinomycetes</taxon>
        <taxon>Micrococcales</taxon>
        <taxon>Dermacoccaceae</taxon>
        <taxon>Flexivirga</taxon>
    </lineage>
</organism>
<dbReference type="AlphaFoldDB" id="A0A916WR20"/>
<feature type="domain" description="AB hydrolase-1" evidence="3">
    <location>
        <begin position="35"/>
        <end position="256"/>
    </location>
</feature>
<sequence length="283" mass="30908">MPDMQVDNAHVRVEDHGAGDTVVVSSASDFGAYPAVLADEIPGVRVVTIQARGFGRSTHLAEPPEQGWLDQWGDDVLSVVRQLGIESFIYTGISHGGGIGWHLARRRPAGLRALVSVVGTPHDRRGDTTSSEGRRKMVAGRKDPKVVEEQFRLIGGRTDGAIRKALRDKVIAQLVDRTLAYSDEEGRVNQGMPFPEATTNDELAAILSTIDLPVLAIGGSRDGVISAESTLRVAQCVRRAKVVLFEDEGHFVAAERPERVVREFRTFLAELPELEATWAEGRR</sequence>
<name>A0A916WR20_9MICO</name>
<evidence type="ECO:0000259" key="3">
    <source>
        <dbReference type="Pfam" id="PF00561"/>
    </source>
</evidence>
<dbReference type="PRINTS" id="PR00412">
    <property type="entry name" value="EPOXHYDRLASE"/>
</dbReference>
<reference evidence="4" key="2">
    <citation type="submission" date="2020-09" db="EMBL/GenBank/DDBJ databases">
        <authorList>
            <person name="Sun Q."/>
            <person name="Zhou Y."/>
        </authorList>
    </citation>
    <scope>NUCLEOTIDE SEQUENCE</scope>
    <source>
        <strain evidence="4">CGMCC 1.15085</strain>
    </source>
</reference>
<dbReference type="GO" id="GO:0016020">
    <property type="term" value="C:membrane"/>
    <property type="evidence" value="ECO:0007669"/>
    <property type="project" value="TreeGrafter"/>
</dbReference>
<keyword evidence="5" id="KW-1185">Reference proteome</keyword>
<dbReference type="InterPro" id="IPR000073">
    <property type="entry name" value="AB_hydrolase_1"/>
</dbReference>
<evidence type="ECO:0000256" key="1">
    <source>
        <dbReference type="ARBA" id="ARBA00022801"/>
    </source>
</evidence>
<evidence type="ECO:0000313" key="4">
    <source>
        <dbReference type="EMBL" id="GGB24595.1"/>
    </source>
</evidence>
<dbReference type="SUPFAM" id="SSF53474">
    <property type="entry name" value="alpha/beta-Hydrolases"/>
    <property type="match status" value="1"/>
</dbReference>
<dbReference type="PANTHER" id="PTHR43798">
    <property type="entry name" value="MONOACYLGLYCEROL LIPASE"/>
    <property type="match status" value="1"/>
</dbReference>
<dbReference type="InterPro" id="IPR029058">
    <property type="entry name" value="AB_hydrolase_fold"/>
</dbReference>
<proteinExistence type="predicted"/>
<feature type="compositionally biased region" description="Basic and acidic residues" evidence="2">
    <location>
        <begin position="121"/>
        <end position="141"/>
    </location>
</feature>
<keyword evidence="1 4" id="KW-0378">Hydrolase</keyword>
<dbReference type="Proteomes" id="UP000636793">
    <property type="component" value="Unassembled WGS sequence"/>
</dbReference>
<dbReference type="Pfam" id="PF00561">
    <property type="entry name" value="Abhydrolase_1"/>
    <property type="match status" value="1"/>
</dbReference>
<dbReference type="GO" id="GO:0016787">
    <property type="term" value="F:hydrolase activity"/>
    <property type="evidence" value="ECO:0007669"/>
    <property type="project" value="UniProtKB-KW"/>
</dbReference>